<reference evidence="1" key="1">
    <citation type="submission" date="2024-09" db="EMBL/GenBank/DDBJ databases">
        <title>Draft Genome Sequences of Neofusicoccum parvum.</title>
        <authorList>
            <person name="Ashida A."/>
            <person name="Camagna M."/>
            <person name="Tanaka A."/>
            <person name="Takemoto D."/>
        </authorList>
    </citation>
    <scope>NUCLEOTIDE SEQUENCE</scope>
    <source>
        <strain evidence="1">PPO83</strain>
    </source>
</reference>
<organism evidence="1 2">
    <name type="scientific">Neofusicoccum parvum</name>
    <dbReference type="NCBI Taxonomy" id="310453"/>
    <lineage>
        <taxon>Eukaryota</taxon>
        <taxon>Fungi</taxon>
        <taxon>Dikarya</taxon>
        <taxon>Ascomycota</taxon>
        <taxon>Pezizomycotina</taxon>
        <taxon>Dothideomycetes</taxon>
        <taxon>Dothideomycetes incertae sedis</taxon>
        <taxon>Botryosphaeriales</taxon>
        <taxon>Botryosphaeriaceae</taxon>
        <taxon>Neofusicoccum</taxon>
    </lineage>
</organism>
<dbReference type="Proteomes" id="UP001165186">
    <property type="component" value="Unassembled WGS sequence"/>
</dbReference>
<sequence length="151" mass="17058">MASTNTSDLPEKPDSAGSASTQTQPPQHIAVQEPTFPVSKRAKEEERGGWKGLGRFWERRREDGSKNDWWFASTAIPLLAATLGPLANVLSIAALVTYWRMDLVVDGHAVPELEGVPFKDPRWCVYHQDHESGFTELPRSMFYCSYVVYMR</sequence>
<evidence type="ECO:0000313" key="2">
    <source>
        <dbReference type="Proteomes" id="UP001165186"/>
    </source>
</evidence>
<dbReference type="EMBL" id="BSXG01000009">
    <property type="protein sequence ID" value="GME23889.1"/>
    <property type="molecule type" value="Genomic_DNA"/>
</dbReference>
<comment type="caution">
    <text evidence="1">The sequence shown here is derived from an EMBL/GenBank/DDBJ whole genome shotgun (WGS) entry which is preliminary data.</text>
</comment>
<proteinExistence type="predicted"/>
<accession>A0ACB5RTR0</accession>
<gene>
    <name evidence="1" type="primary">g8623</name>
    <name evidence="1" type="ORF">NpPPO83_00008623</name>
</gene>
<protein>
    <submittedName>
        <fullName evidence="1">Uncharacterized protein</fullName>
    </submittedName>
</protein>
<keyword evidence="2" id="KW-1185">Reference proteome</keyword>
<name>A0ACB5RTR0_9PEZI</name>
<evidence type="ECO:0000313" key="1">
    <source>
        <dbReference type="EMBL" id="GME23889.1"/>
    </source>
</evidence>